<organism evidence="2 3">
    <name type="scientific">Sulfobacillus acidophilus (strain ATCC 700253 / DSM 10332 / NAL)</name>
    <dbReference type="NCBI Taxonomy" id="679936"/>
    <lineage>
        <taxon>Bacteria</taxon>
        <taxon>Bacillati</taxon>
        <taxon>Bacillota</taxon>
        <taxon>Clostridia</taxon>
        <taxon>Eubacteriales</taxon>
        <taxon>Clostridiales Family XVII. Incertae Sedis</taxon>
        <taxon>Sulfobacillus</taxon>
    </lineage>
</organism>
<dbReference type="Proteomes" id="UP000005439">
    <property type="component" value="Chromosome"/>
</dbReference>
<reference evidence="3" key="1">
    <citation type="submission" date="2011-12" db="EMBL/GenBank/DDBJ databases">
        <title>The complete genome of chromosome of Sulfobacillus acidophilus DSM 10332.</title>
        <authorList>
            <person name="Lucas S."/>
            <person name="Han J."/>
            <person name="Lapidus A."/>
            <person name="Bruce D."/>
            <person name="Goodwin L."/>
            <person name="Pitluck S."/>
            <person name="Peters L."/>
            <person name="Kyrpides N."/>
            <person name="Mavromatis K."/>
            <person name="Ivanova N."/>
            <person name="Mikhailova N."/>
            <person name="Chertkov O."/>
            <person name="Saunders E."/>
            <person name="Detter J.C."/>
            <person name="Tapia R."/>
            <person name="Han C."/>
            <person name="Land M."/>
            <person name="Hauser L."/>
            <person name="Markowitz V."/>
            <person name="Cheng J.-F."/>
            <person name="Hugenholtz P."/>
            <person name="Woyke T."/>
            <person name="Wu D."/>
            <person name="Pukall R."/>
            <person name="Gehrich-Schroeter G."/>
            <person name="Schneider S."/>
            <person name="Klenk H.-P."/>
            <person name="Eisen J.A."/>
        </authorList>
    </citation>
    <scope>NUCLEOTIDE SEQUENCE [LARGE SCALE GENOMIC DNA]</scope>
    <source>
        <strain evidence="3">ATCC 700253 / DSM 10332 / NAL</strain>
    </source>
</reference>
<dbReference type="Pfam" id="PF06114">
    <property type="entry name" value="Peptidase_M78"/>
    <property type="match status" value="1"/>
</dbReference>
<dbReference type="InterPro" id="IPR052345">
    <property type="entry name" value="Rad_response_metalloprotease"/>
</dbReference>
<evidence type="ECO:0000313" key="2">
    <source>
        <dbReference type="EMBL" id="AEW04193.1"/>
    </source>
</evidence>
<dbReference type="EMBL" id="CP003179">
    <property type="protein sequence ID" value="AEW04193.1"/>
    <property type="molecule type" value="Genomic_DNA"/>
</dbReference>
<dbReference type="Gene3D" id="1.10.10.2910">
    <property type="match status" value="1"/>
</dbReference>
<name>G8U0H1_SULAD</name>
<keyword evidence="3" id="KW-1185">Reference proteome</keyword>
<dbReference type="AlphaFoldDB" id="G8U0H1"/>
<protein>
    <recommendedName>
        <fullName evidence="1">IrrE N-terminal-like domain-containing protein</fullName>
    </recommendedName>
</protein>
<dbReference type="KEGG" id="sap:Sulac_0685"/>
<proteinExistence type="predicted"/>
<evidence type="ECO:0000313" key="3">
    <source>
        <dbReference type="Proteomes" id="UP000005439"/>
    </source>
</evidence>
<evidence type="ECO:0000259" key="1">
    <source>
        <dbReference type="Pfam" id="PF06114"/>
    </source>
</evidence>
<dbReference type="PANTHER" id="PTHR43236:SF2">
    <property type="entry name" value="BLL0069 PROTEIN"/>
    <property type="match status" value="1"/>
</dbReference>
<dbReference type="PANTHER" id="PTHR43236">
    <property type="entry name" value="ANTITOXIN HIGA1"/>
    <property type="match status" value="1"/>
</dbReference>
<dbReference type="HOGENOM" id="CLU_2235178_0_0_9"/>
<feature type="domain" description="IrrE N-terminal-like" evidence="1">
    <location>
        <begin position="32"/>
        <end position="89"/>
    </location>
</feature>
<accession>G8U0H1</accession>
<dbReference type="MEROPS" id="M78.002"/>
<dbReference type="InterPro" id="IPR010359">
    <property type="entry name" value="IrrE_HExxH"/>
</dbReference>
<reference evidence="2 3" key="2">
    <citation type="journal article" date="2012" name="Stand. Genomic Sci.">
        <title>Complete genome sequence of the moderately thermophilic mineral-sulfide-oxidizing firmicute Sulfobacillus acidophilus type strain (NAL(T)).</title>
        <authorList>
            <person name="Anderson I."/>
            <person name="Chertkov O."/>
            <person name="Chen A."/>
            <person name="Saunders E."/>
            <person name="Lapidus A."/>
            <person name="Nolan M."/>
            <person name="Lucas S."/>
            <person name="Hammon N."/>
            <person name="Deshpande S."/>
            <person name="Cheng J.F."/>
            <person name="Han C."/>
            <person name="Tapia R."/>
            <person name="Goodwin L.A."/>
            <person name="Pitluck S."/>
            <person name="Liolios K."/>
            <person name="Pagani I."/>
            <person name="Ivanova N."/>
            <person name="Mikhailova N."/>
            <person name="Pati A."/>
            <person name="Palaniappan K."/>
            <person name="Land M."/>
            <person name="Pan C."/>
            <person name="Rohde M."/>
            <person name="Pukall R."/>
            <person name="Goker M."/>
            <person name="Detter J.C."/>
            <person name="Woyke T."/>
            <person name="Bristow J."/>
            <person name="Eisen J.A."/>
            <person name="Markowitz V."/>
            <person name="Hugenholtz P."/>
            <person name="Kyrpides N.C."/>
            <person name="Klenk H.P."/>
            <person name="Mavromatis K."/>
        </authorList>
    </citation>
    <scope>NUCLEOTIDE SEQUENCE [LARGE SCALE GENOMIC DNA]</scope>
    <source>
        <strain evidence="3">ATCC 700253 / DSM 10332 / NAL</strain>
    </source>
</reference>
<gene>
    <name evidence="2" type="ordered locus">Sulac_0685</name>
</gene>
<dbReference type="STRING" id="679936.Sulac_0685"/>
<dbReference type="PATRIC" id="fig|679936.5.peg.738"/>
<sequence length="105" mass="11652">MIRASSPEQTASAILKSLGCGQPIPVPLGDLCTKLGIDVLQARFKDDNISGMIRRMDDGHAIIYVNRNQSPARQRFTTAHELGHFLLHLRSTDKEGLIERGDIQE</sequence>